<evidence type="ECO:0000313" key="2">
    <source>
        <dbReference type="EMBL" id="KND62797.1"/>
    </source>
</evidence>
<organism evidence="2 3">
    <name type="scientific">Candidatus Phytoplasma phoenicium</name>
    <dbReference type="NCBI Taxonomy" id="198422"/>
    <lineage>
        <taxon>Bacteria</taxon>
        <taxon>Bacillati</taxon>
        <taxon>Mycoplasmatota</taxon>
        <taxon>Mollicutes</taxon>
        <taxon>Acholeplasmatales</taxon>
        <taxon>Acholeplasmataceae</taxon>
        <taxon>Candidatus Phytoplasma</taxon>
        <taxon>16SrIX (Pigeon pea witches'-broom group)</taxon>
    </lineage>
</organism>
<protein>
    <submittedName>
        <fullName evidence="2">Uncharacterized protein</fullName>
    </submittedName>
</protein>
<keyword evidence="1" id="KW-1133">Transmembrane helix</keyword>
<dbReference type="AlphaFoldDB" id="A0A0L0MJH5"/>
<feature type="transmembrane region" description="Helical" evidence="1">
    <location>
        <begin position="30"/>
        <end position="50"/>
    </location>
</feature>
<evidence type="ECO:0000256" key="1">
    <source>
        <dbReference type="SAM" id="Phobius"/>
    </source>
</evidence>
<accession>A0A0L0MJH5</accession>
<dbReference type="EMBL" id="JPSQ01000001">
    <property type="protein sequence ID" value="KND62797.1"/>
    <property type="molecule type" value="Genomic_DNA"/>
</dbReference>
<gene>
    <name evidence="2" type="ORF">AlmWB_00040</name>
</gene>
<keyword evidence="1" id="KW-0472">Membrane</keyword>
<name>A0A0L0MJH5_9MOLU</name>
<sequence length="53" mass="6643">MWNLINHWLTKLNYNLHKISCYFFNYQNQWLNLGLLIIILLFLPHLLYLLDFF</sequence>
<reference evidence="2 3" key="1">
    <citation type="journal article" date="2015" name="BMC Microbiol.">
        <title>'Candidatus Phytoplasma phoenicium' associated with almond witches'-broom disease: from draft genome to genetic diversity among strain populations.</title>
        <authorList>
            <person name="Quaglino F."/>
            <person name="Kube M."/>
            <person name="Jawhari M."/>
            <person name="Abou-Jawdah Y."/>
            <person name="Siewert C."/>
            <person name="Choueiri E."/>
            <person name="Sobh H."/>
            <person name="Casati P."/>
            <person name="Tedeschi R."/>
            <person name="Molino Lova M."/>
            <person name="Alma A."/>
            <person name="Bianco P.A."/>
        </authorList>
    </citation>
    <scope>NUCLEOTIDE SEQUENCE [LARGE SCALE GENOMIC DNA]</scope>
    <source>
        <strain evidence="2 3">SA213</strain>
    </source>
</reference>
<proteinExistence type="predicted"/>
<dbReference type="PATRIC" id="fig|198422.3.peg.4"/>
<comment type="caution">
    <text evidence="2">The sequence shown here is derived from an EMBL/GenBank/DDBJ whole genome shotgun (WGS) entry which is preliminary data.</text>
</comment>
<dbReference type="Proteomes" id="UP000037086">
    <property type="component" value="Unassembled WGS sequence"/>
</dbReference>
<keyword evidence="3" id="KW-1185">Reference proteome</keyword>
<evidence type="ECO:0000313" key="3">
    <source>
        <dbReference type="Proteomes" id="UP000037086"/>
    </source>
</evidence>
<keyword evidence="1" id="KW-0812">Transmembrane</keyword>